<evidence type="ECO:0000256" key="8">
    <source>
        <dbReference type="SAM" id="Phobius"/>
    </source>
</evidence>
<keyword evidence="10" id="KW-1185">Reference proteome</keyword>
<gene>
    <name evidence="9" type="ORF">FXF69_29875</name>
</gene>
<evidence type="ECO:0000256" key="2">
    <source>
        <dbReference type="ARBA" id="ARBA00006669"/>
    </source>
</evidence>
<comment type="similarity">
    <text evidence="2">Belongs to the nicotinamide ribonucleoside (NR) uptake permease (TC 4.B.1) family.</text>
</comment>
<dbReference type="Pfam" id="PF04973">
    <property type="entry name" value="NMN_transporter"/>
    <property type="match status" value="1"/>
</dbReference>
<dbReference type="PANTHER" id="PTHR36122">
    <property type="entry name" value="NICOTINAMIDE RIBOSIDE TRANSPORTER PNUC"/>
    <property type="match status" value="1"/>
</dbReference>
<evidence type="ECO:0000313" key="9">
    <source>
        <dbReference type="EMBL" id="TYB42967.1"/>
    </source>
</evidence>
<keyword evidence="3" id="KW-0813">Transport</keyword>
<comment type="subcellular location">
    <subcellularLocation>
        <location evidence="1">Cell membrane</location>
        <topology evidence="1">Multi-pass membrane protein</topology>
    </subcellularLocation>
</comment>
<dbReference type="GO" id="GO:0034257">
    <property type="term" value="F:nicotinamide riboside transmembrane transporter activity"/>
    <property type="evidence" value="ECO:0007669"/>
    <property type="project" value="InterPro"/>
</dbReference>
<evidence type="ECO:0000256" key="1">
    <source>
        <dbReference type="ARBA" id="ARBA00004651"/>
    </source>
</evidence>
<feature type="transmembrane region" description="Helical" evidence="8">
    <location>
        <begin position="48"/>
        <end position="69"/>
    </location>
</feature>
<evidence type="ECO:0000313" key="10">
    <source>
        <dbReference type="Proteomes" id="UP000323380"/>
    </source>
</evidence>
<dbReference type="STRING" id="1220554.GCA_001552135_03953"/>
<feature type="transmembrane region" description="Helical" evidence="8">
    <location>
        <begin position="181"/>
        <end position="200"/>
    </location>
</feature>
<keyword evidence="5 8" id="KW-0812">Transmembrane</keyword>
<keyword evidence="4" id="KW-1003">Cell membrane</keyword>
<protein>
    <submittedName>
        <fullName evidence="9">Nicotinamide mononucleotide transporter</fullName>
    </submittedName>
</protein>
<dbReference type="EMBL" id="VSFG01000007">
    <property type="protein sequence ID" value="TYB42967.1"/>
    <property type="molecule type" value="Genomic_DNA"/>
</dbReference>
<sequence length="219" mass="23967">MSVNVPLGPLLDPAFHLGGVPTTWAELLGFATGALNVWLVVRQKIWNWPVGIANVVLLGLVFLDGGLYADSGLQIVYVALQLYGWWVWLYGGDGRDRLPVRRTRAAEWAALGAAAAAGTALLTWALSAWTDSTVPFWDALTTAISLTATYGQSRKLLESWWLWIAADLVYIPLYFHKDLKLTSALYVVFLTLCVSGLLAWRRDLRSRGRGAAGPAVQPA</sequence>
<dbReference type="PANTHER" id="PTHR36122:SF2">
    <property type="entry name" value="NICOTINAMIDE RIBOSIDE TRANSPORTER PNUC"/>
    <property type="match status" value="1"/>
</dbReference>
<evidence type="ECO:0000256" key="5">
    <source>
        <dbReference type="ARBA" id="ARBA00022692"/>
    </source>
</evidence>
<reference evidence="9 10" key="1">
    <citation type="submission" date="2019-08" db="EMBL/GenBank/DDBJ databases">
        <title>Actinomadura sp. nov. CYP1-5 isolated from mountain soil.</title>
        <authorList>
            <person name="Songsumanus A."/>
            <person name="Kuncharoen N."/>
            <person name="Kudo T."/>
            <person name="Yuki M."/>
            <person name="Igarashi Y."/>
            <person name="Tanasupawat S."/>
        </authorList>
    </citation>
    <scope>NUCLEOTIDE SEQUENCE [LARGE SCALE GENOMIC DNA]</scope>
    <source>
        <strain evidence="9 10">JCM 14158</strain>
    </source>
</reference>
<feature type="transmembrane region" description="Helical" evidence="8">
    <location>
        <begin position="20"/>
        <end position="41"/>
    </location>
</feature>
<evidence type="ECO:0000256" key="7">
    <source>
        <dbReference type="ARBA" id="ARBA00023136"/>
    </source>
</evidence>
<evidence type="ECO:0000256" key="4">
    <source>
        <dbReference type="ARBA" id="ARBA00022475"/>
    </source>
</evidence>
<dbReference type="RefSeq" id="WP_067893201.1">
    <property type="nucleotide sequence ID" value="NZ_VSFG01000007.1"/>
</dbReference>
<accession>A0A5D0NF28</accession>
<dbReference type="NCBIfam" id="TIGR01528">
    <property type="entry name" value="NMN_trans_PnuC"/>
    <property type="match status" value="1"/>
</dbReference>
<comment type="caution">
    <text evidence="9">The sequence shown here is derived from an EMBL/GenBank/DDBJ whole genome shotgun (WGS) entry which is preliminary data.</text>
</comment>
<feature type="transmembrane region" description="Helical" evidence="8">
    <location>
        <begin position="105"/>
        <end position="126"/>
    </location>
</feature>
<name>A0A5D0NF28_9ACTN</name>
<dbReference type="GO" id="GO:0005886">
    <property type="term" value="C:plasma membrane"/>
    <property type="evidence" value="ECO:0007669"/>
    <property type="project" value="UniProtKB-SubCell"/>
</dbReference>
<proteinExistence type="inferred from homology"/>
<dbReference type="Proteomes" id="UP000323380">
    <property type="component" value="Unassembled WGS sequence"/>
</dbReference>
<evidence type="ECO:0000256" key="6">
    <source>
        <dbReference type="ARBA" id="ARBA00022989"/>
    </source>
</evidence>
<dbReference type="InterPro" id="IPR006419">
    <property type="entry name" value="NMN_transpt_PnuC"/>
</dbReference>
<keyword evidence="7 8" id="KW-0472">Membrane</keyword>
<evidence type="ECO:0000256" key="3">
    <source>
        <dbReference type="ARBA" id="ARBA00022448"/>
    </source>
</evidence>
<feature type="transmembrane region" description="Helical" evidence="8">
    <location>
        <begin position="75"/>
        <end position="93"/>
    </location>
</feature>
<organism evidence="9 10">
    <name type="scientific">Actinomadura chibensis</name>
    <dbReference type="NCBI Taxonomy" id="392828"/>
    <lineage>
        <taxon>Bacteria</taxon>
        <taxon>Bacillati</taxon>
        <taxon>Actinomycetota</taxon>
        <taxon>Actinomycetes</taxon>
        <taxon>Streptosporangiales</taxon>
        <taxon>Thermomonosporaceae</taxon>
        <taxon>Actinomadura</taxon>
    </lineage>
</organism>
<keyword evidence="6 8" id="KW-1133">Transmembrane helix</keyword>
<dbReference type="AlphaFoldDB" id="A0A5D0NF28"/>